<dbReference type="RefSeq" id="WP_089743867.1">
    <property type="nucleotide sequence ID" value="NZ_FOGL01000024.1"/>
</dbReference>
<sequence>MLSFQWEHYSLTESQIRIADYIQKHQQQVLLSTEKEIAEEVGVSIATVSRFWNKVGFVNLKAFKHAVREELAVSPAGKMKNVKKKGLKQNIYLTLEKSVELLQETIEHIDPQKFNSAIELLQHAENIYVLAQGPSKGLGELLVYRIRRFGKSIHTFQCQGNELFEEMIHLKRNDVVILFGFARLLPEVKVLLQFQREIHYHTILITDQLVADYSHSATVTLFASRGDANEFHSMIAPTLLLENIMVSLGMREEDKNIERLEQLTEVRKRFAKELPR</sequence>
<evidence type="ECO:0000313" key="3">
    <source>
        <dbReference type="EMBL" id="SES21959.1"/>
    </source>
</evidence>
<feature type="domain" description="SIS" evidence="2">
    <location>
        <begin position="117"/>
        <end position="256"/>
    </location>
</feature>
<dbReference type="Gene3D" id="1.10.10.10">
    <property type="entry name" value="Winged helix-like DNA-binding domain superfamily/Winged helix DNA-binding domain"/>
    <property type="match status" value="1"/>
</dbReference>
<reference evidence="3 4" key="1">
    <citation type="submission" date="2016-10" db="EMBL/GenBank/DDBJ databases">
        <authorList>
            <person name="de Groot N.N."/>
        </authorList>
    </citation>
    <scope>NUCLEOTIDE SEQUENCE [LARGE SCALE GENOMIC DNA]</scope>
    <source>
        <strain evidence="3 4">CGMCC 1.7727</strain>
    </source>
</reference>
<dbReference type="InterPro" id="IPR001347">
    <property type="entry name" value="SIS_dom"/>
</dbReference>
<dbReference type="Pfam" id="PF01380">
    <property type="entry name" value="SIS"/>
    <property type="match status" value="1"/>
</dbReference>
<keyword evidence="4" id="KW-1185">Reference proteome</keyword>
<feature type="domain" description="HTH rpiR-type" evidence="1">
    <location>
        <begin position="1"/>
        <end position="74"/>
    </location>
</feature>
<dbReference type="InterPro" id="IPR000281">
    <property type="entry name" value="HTH_RpiR"/>
</dbReference>
<dbReference type="PROSITE" id="PS51071">
    <property type="entry name" value="HTH_RPIR"/>
    <property type="match status" value="1"/>
</dbReference>
<dbReference type="GO" id="GO:1901135">
    <property type="term" value="P:carbohydrate derivative metabolic process"/>
    <property type="evidence" value="ECO:0007669"/>
    <property type="project" value="InterPro"/>
</dbReference>
<dbReference type="Gene3D" id="3.40.50.10490">
    <property type="entry name" value="Glucose-6-phosphate isomerase like protein, domain 1"/>
    <property type="match status" value="1"/>
</dbReference>
<dbReference type="GO" id="GO:0003700">
    <property type="term" value="F:DNA-binding transcription factor activity"/>
    <property type="evidence" value="ECO:0007669"/>
    <property type="project" value="InterPro"/>
</dbReference>
<dbReference type="GO" id="GO:0003677">
    <property type="term" value="F:DNA binding"/>
    <property type="evidence" value="ECO:0007669"/>
    <property type="project" value="InterPro"/>
</dbReference>
<dbReference type="InterPro" id="IPR047640">
    <property type="entry name" value="RpiR-like"/>
</dbReference>
<dbReference type="PANTHER" id="PTHR30514:SF18">
    <property type="entry name" value="RPIR-FAMILY TRANSCRIPTIONAL REGULATOR"/>
    <property type="match status" value="1"/>
</dbReference>
<protein>
    <submittedName>
        <fullName evidence="3">Transcriptional regulator, RpiR family</fullName>
    </submittedName>
</protein>
<dbReference type="EMBL" id="FOGL01000024">
    <property type="protein sequence ID" value="SES21959.1"/>
    <property type="molecule type" value="Genomic_DNA"/>
</dbReference>
<accession>A0A1H9VK57</accession>
<dbReference type="Proteomes" id="UP000199687">
    <property type="component" value="Unassembled WGS sequence"/>
</dbReference>
<dbReference type="GO" id="GO:0097367">
    <property type="term" value="F:carbohydrate derivative binding"/>
    <property type="evidence" value="ECO:0007669"/>
    <property type="project" value="InterPro"/>
</dbReference>
<dbReference type="InterPro" id="IPR009057">
    <property type="entry name" value="Homeodomain-like_sf"/>
</dbReference>
<dbReference type="OrthoDB" id="370421at2"/>
<dbReference type="Pfam" id="PF01418">
    <property type="entry name" value="HTH_6"/>
    <property type="match status" value="1"/>
</dbReference>
<dbReference type="PANTHER" id="PTHR30514">
    <property type="entry name" value="GLUCOKINASE"/>
    <property type="match status" value="1"/>
</dbReference>
<name>A0A1H9VK57_9BACI</name>
<dbReference type="SUPFAM" id="SSF53697">
    <property type="entry name" value="SIS domain"/>
    <property type="match status" value="1"/>
</dbReference>
<proteinExistence type="predicted"/>
<evidence type="ECO:0000259" key="2">
    <source>
        <dbReference type="PROSITE" id="PS51464"/>
    </source>
</evidence>
<dbReference type="AlphaFoldDB" id="A0A1H9VK57"/>
<evidence type="ECO:0000313" key="4">
    <source>
        <dbReference type="Proteomes" id="UP000199687"/>
    </source>
</evidence>
<dbReference type="PROSITE" id="PS51464">
    <property type="entry name" value="SIS"/>
    <property type="match status" value="1"/>
</dbReference>
<gene>
    <name evidence="3" type="ORF">SAMN04487944_12438</name>
</gene>
<dbReference type="InterPro" id="IPR046348">
    <property type="entry name" value="SIS_dom_sf"/>
</dbReference>
<dbReference type="InterPro" id="IPR036388">
    <property type="entry name" value="WH-like_DNA-bd_sf"/>
</dbReference>
<dbReference type="SUPFAM" id="SSF46689">
    <property type="entry name" value="Homeodomain-like"/>
    <property type="match status" value="1"/>
</dbReference>
<evidence type="ECO:0000259" key="1">
    <source>
        <dbReference type="PROSITE" id="PS51071"/>
    </source>
</evidence>
<organism evidence="3 4">
    <name type="scientific">Gracilibacillus ureilyticus</name>
    <dbReference type="NCBI Taxonomy" id="531814"/>
    <lineage>
        <taxon>Bacteria</taxon>
        <taxon>Bacillati</taxon>
        <taxon>Bacillota</taxon>
        <taxon>Bacilli</taxon>
        <taxon>Bacillales</taxon>
        <taxon>Bacillaceae</taxon>
        <taxon>Gracilibacillus</taxon>
    </lineage>
</organism>
<dbReference type="STRING" id="531814.SAMN04487944_12438"/>